<dbReference type="EMBL" id="JBHTIH010000002">
    <property type="protein sequence ID" value="MFD0738274.1"/>
    <property type="molecule type" value="Genomic_DNA"/>
</dbReference>
<evidence type="ECO:0000313" key="2">
    <source>
        <dbReference type="Proteomes" id="UP001597090"/>
    </source>
</evidence>
<comment type="caution">
    <text evidence="1">The sequence shown here is derived from an EMBL/GenBank/DDBJ whole genome shotgun (WGS) entry which is preliminary data.</text>
</comment>
<dbReference type="Proteomes" id="UP001597090">
    <property type="component" value="Unassembled WGS sequence"/>
</dbReference>
<evidence type="ECO:0000313" key="1">
    <source>
        <dbReference type="EMBL" id="MFD0738274.1"/>
    </source>
</evidence>
<protein>
    <submittedName>
        <fullName evidence="1">Uncharacterized protein</fullName>
    </submittedName>
</protein>
<dbReference type="RefSeq" id="WP_386811206.1">
    <property type="nucleotide sequence ID" value="NZ_JBHTIH010000002.1"/>
</dbReference>
<gene>
    <name evidence="1" type="ORF">ACFQZQ_03085</name>
</gene>
<reference evidence="2" key="1">
    <citation type="journal article" date="2019" name="Int. J. Syst. Evol. Microbiol.">
        <title>The Global Catalogue of Microorganisms (GCM) 10K type strain sequencing project: providing services to taxonomists for standard genome sequencing and annotation.</title>
        <authorList>
            <consortium name="The Broad Institute Genomics Platform"/>
            <consortium name="The Broad Institute Genome Sequencing Center for Infectious Disease"/>
            <person name="Wu L."/>
            <person name="Ma J."/>
        </authorList>
    </citation>
    <scope>NUCLEOTIDE SEQUENCE [LARGE SCALE GENOMIC DNA]</scope>
    <source>
        <strain evidence="2">CCUG 55491</strain>
    </source>
</reference>
<name>A0ABW2YLC6_9GAMM</name>
<proteinExistence type="predicted"/>
<sequence>MIQPGLPFGDALQAIVREHGDTFRDGFAGWLGLNRHVWLAFEREADKVWNRGRRHYSARTLVEYLRHETALTDNGADYKINGNVVPDLARLYRLAHPERAELFELRVMPGSERAA</sequence>
<keyword evidence="2" id="KW-1185">Reference proteome</keyword>
<organism evidence="1 2">
    <name type="scientific">Lysobacter koreensis</name>
    <dbReference type="NCBI Taxonomy" id="266122"/>
    <lineage>
        <taxon>Bacteria</taxon>
        <taxon>Pseudomonadati</taxon>
        <taxon>Pseudomonadota</taxon>
        <taxon>Gammaproteobacteria</taxon>
        <taxon>Lysobacterales</taxon>
        <taxon>Lysobacteraceae</taxon>
        <taxon>Lysobacter</taxon>
    </lineage>
</organism>
<accession>A0ABW2YLC6</accession>